<dbReference type="AlphaFoldDB" id="A0A846H2Z7"/>
<sequence>MKKKIIYLTVFTIASTVTIFAGNATAKTDNNRVHQIDNSFQFSSNQRFVKHIFRLHVPKNGKPLSQLIIDAPSTVAVSSDIDVLNDNGQKLNINVLVNDRRITLNFPETVTFATTKKLLISLNKVQQPTSSSDSIYNLFVRVVGSDIEIPIGQAQFQTF</sequence>
<evidence type="ECO:0008006" key="4">
    <source>
        <dbReference type="Google" id="ProtNLM"/>
    </source>
</evidence>
<evidence type="ECO:0000256" key="1">
    <source>
        <dbReference type="SAM" id="SignalP"/>
    </source>
</evidence>
<dbReference type="EMBL" id="JTCM02000005">
    <property type="protein sequence ID" value="NEU71786.1"/>
    <property type="molecule type" value="Genomic_DNA"/>
</dbReference>
<accession>A0A846H2Z7</accession>
<feature type="chain" id="PRO_5033067442" description="DUF2808 domain-containing protein" evidence="1">
    <location>
        <begin position="27"/>
        <end position="159"/>
    </location>
</feature>
<reference evidence="2 3" key="1">
    <citation type="journal article" date="2015" name="Genome Announc.">
        <title>Draft Genome Sequence of Cyanobacterium Hassallia byssoidea Strain VB512170, Isolated from Monuments in India.</title>
        <authorList>
            <person name="Singh D."/>
            <person name="Chandrababunaidu M.M."/>
            <person name="Panda A."/>
            <person name="Sen D."/>
            <person name="Bhattacharyya S."/>
            <person name="Adhikary S.P."/>
            <person name="Tripathy S."/>
        </authorList>
    </citation>
    <scope>NUCLEOTIDE SEQUENCE [LARGE SCALE GENOMIC DNA]</scope>
    <source>
        <strain evidence="2 3">VB512170</strain>
    </source>
</reference>
<evidence type="ECO:0000313" key="2">
    <source>
        <dbReference type="EMBL" id="NEU71786.1"/>
    </source>
</evidence>
<proteinExistence type="predicted"/>
<comment type="caution">
    <text evidence="2">The sequence shown here is derived from an EMBL/GenBank/DDBJ whole genome shotgun (WGS) entry which is preliminary data.</text>
</comment>
<keyword evidence="1" id="KW-0732">Signal</keyword>
<feature type="signal peptide" evidence="1">
    <location>
        <begin position="1"/>
        <end position="26"/>
    </location>
</feature>
<organism evidence="2 3">
    <name type="scientific">Hassallia byssoidea VB512170</name>
    <dbReference type="NCBI Taxonomy" id="1304833"/>
    <lineage>
        <taxon>Bacteria</taxon>
        <taxon>Bacillati</taxon>
        <taxon>Cyanobacteriota</taxon>
        <taxon>Cyanophyceae</taxon>
        <taxon>Nostocales</taxon>
        <taxon>Tolypothrichaceae</taxon>
        <taxon>Hassallia</taxon>
    </lineage>
</organism>
<dbReference type="RefSeq" id="WP_039744659.1">
    <property type="nucleotide sequence ID" value="NZ_JTCM02000005.1"/>
</dbReference>
<evidence type="ECO:0000313" key="3">
    <source>
        <dbReference type="Proteomes" id="UP000031549"/>
    </source>
</evidence>
<name>A0A846H2Z7_9CYAN</name>
<protein>
    <recommendedName>
        <fullName evidence="4">DUF2808 domain-containing protein</fullName>
    </recommendedName>
</protein>
<dbReference type="Proteomes" id="UP000031549">
    <property type="component" value="Unassembled WGS sequence"/>
</dbReference>
<keyword evidence="3" id="KW-1185">Reference proteome</keyword>
<gene>
    <name evidence="2" type="ORF">PI95_004110</name>
</gene>